<keyword evidence="1" id="KW-0812">Transmembrane</keyword>
<accession>A0A7V8VAC3</accession>
<keyword evidence="3" id="KW-1185">Reference proteome</keyword>
<comment type="caution">
    <text evidence="2">The sequence shown here is derived from an EMBL/GenBank/DDBJ whole genome shotgun (WGS) entry which is preliminary data.</text>
</comment>
<reference evidence="2 3" key="1">
    <citation type="submission" date="2020-05" db="EMBL/GenBank/DDBJ databases">
        <title>Bremerella alba sp. nov., a novel planctomycete isolated from the surface of the macroalga Fucus spiralis.</title>
        <authorList>
            <person name="Godinho O."/>
            <person name="Botelho R."/>
            <person name="Albuquerque L."/>
            <person name="Wiegand S."/>
            <person name="Da Costa M.S."/>
            <person name="Lobo-Da-Cunha A."/>
            <person name="Jogler C."/>
            <person name="Lage O.M."/>
        </authorList>
    </citation>
    <scope>NUCLEOTIDE SEQUENCE [LARGE SCALE GENOMIC DNA]</scope>
    <source>
        <strain evidence="2 3">FF15</strain>
    </source>
</reference>
<dbReference type="EMBL" id="JABRWO010000022">
    <property type="protein sequence ID" value="MBA2117889.1"/>
    <property type="molecule type" value="Genomic_DNA"/>
</dbReference>
<keyword evidence="1" id="KW-0472">Membrane</keyword>
<gene>
    <name evidence="2" type="ORF">HOV93_50950</name>
</gene>
<protein>
    <submittedName>
        <fullName evidence="2">Uncharacterized protein</fullName>
    </submittedName>
</protein>
<organism evidence="2 3">
    <name type="scientific">Bremerella alba</name>
    <dbReference type="NCBI Taxonomy" id="980252"/>
    <lineage>
        <taxon>Bacteria</taxon>
        <taxon>Pseudomonadati</taxon>
        <taxon>Planctomycetota</taxon>
        <taxon>Planctomycetia</taxon>
        <taxon>Pirellulales</taxon>
        <taxon>Pirellulaceae</taxon>
        <taxon>Bremerella</taxon>
    </lineage>
</organism>
<name>A0A7V8VAC3_9BACT</name>
<evidence type="ECO:0000313" key="2">
    <source>
        <dbReference type="EMBL" id="MBA2117889.1"/>
    </source>
</evidence>
<evidence type="ECO:0000256" key="1">
    <source>
        <dbReference type="SAM" id="Phobius"/>
    </source>
</evidence>
<dbReference type="AlphaFoldDB" id="A0A7V8VAC3"/>
<keyword evidence="1" id="KW-1133">Transmembrane helix</keyword>
<proteinExistence type="predicted"/>
<evidence type="ECO:0000313" key="3">
    <source>
        <dbReference type="Proteomes" id="UP000551616"/>
    </source>
</evidence>
<dbReference type="Proteomes" id="UP000551616">
    <property type="component" value="Unassembled WGS sequence"/>
</dbReference>
<dbReference type="RefSeq" id="WP_207399245.1">
    <property type="nucleotide sequence ID" value="NZ_JABRWO010000022.1"/>
</dbReference>
<feature type="transmembrane region" description="Helical" evidence="1">
    <location>
        <begin position="21"/>
        <end position="39"/>
    </location>
</feature>
<sequence>MLTTLKKLWNDERGFVNSMELILIATLAVLGLIVGLATFRDAVTQELGDSAAAVGQLNQSYSVFVGDNNAGGMNPGPQINENNGVVTVTTNLQFVNTQATFNNFSYEDLPDEGDVPDVAGDAPAEITFVAPTNEGGP</sequence>